<dbReference type="InterPro" id="IPR044855">
    <property type="entry name" value="CoA-Trfase_III_dom3_sf"/>
</dbReference>
<evidence type="ECO:0000256" key="1">
    <source>
        <dbReference type="ARBA" id="ARBA00022679"/>
    </source>
</evidence>
<dbReference type="PANTHER" id="PTHR48228">
    <property type="entry name" value="SUCCINYL-COA--D-CITRAMALATE COA-TRANSFERASE"/>
    <property type="match status" value="1"/>
</dbReference>
<dbReference type="RefSeq" id="WP_136450982.1">
    <property type="nucleotide sequence ID" value="NZ_SSTI01000003.1"/>
</dbReference>
<gene>
    <name evidence="2" type="ORF">E5988_05400</name>
</gene>
<dbReference type="Proteomes" id="UP000308038">
    <property type="component" value="Unassembled WGS sequence"/>
</dbReference>
<dbReference type="Gene3D" id="3.40.50.10540">
    <property type="entry name" value="Crotonobetainyl-coa:carnitine coa-transferase, domain 1"/>
    <property type="match status" value="2"/>
</dbReference>
<dbReference type="GO" id="GO:0016740">
    <property type="term" value="F:transferase activity"/>
    <property type="evidence" value="ECO:0007669"/>
    <property type="project" value="UniProtKB-KW"/>
</dbReference>
<evidence type="ECO:0000313" key="2">
    <source>
        <dbReference type="EMBL" id="THG41010.1"/>
    </source>
</evidence>
<dbReference type="InterPro" id="IPR003673">
    <property type="entry name" value="CoA-Trfase_fam_III"/>
</dbReference>
<reference evidence="2 3" key="1">
    <citation type="submission" date="2019-04" db="EMBL/GenBank/DDBJ databases">
        <title>Microbes associate with the intestines of laboratory mice.</title>
        <authorList>
            <person name="Navarre W."/>
            <person name="Wong E."/>
            <person name="Huang K.C."/>
            <person name="Tropini C."/>
            <person name="Ng K."/>
            <person name="Yu B."/>
        </authorList>
    </citation>
    <scope>NUCLEOTIDE SEQUENCE [LARGE SCALE GENOMIC DNA]</scope>
    <source>
        <strain evidence="2 3">NM83_B4-11</strain>
    </source>
</reference>
<protein>
    <submittedName>
        <fullName evidence="2">CoA transferase</fullName>
    </submittedName>
</protein>
<accession>A0ABY2QKD6</accession>
<evidence type="ECO:0000313" key="3">
    <source>
        <dbReference type="Proteomes" id="UP000308038"/>
    </source>
</evidence>
<dbReference type="Gene3D" id="3.30.1540.10">
    <property type="entry name" value="formyl-coa transferase, domain 3"/>
    <property type="match status" value="1"/>
</dbReference>
<dbReference type="Pfam" id="PF02515">
    <property type="entry name" value="CoA_transf_3"/>
    <property type="match status" value="2"/>
</dbReference>
<name>A0ABY2QKD6_9SPHN</name>
<comment type="caution">
    <text evidence="2">The sequence shown here is derived from an EMBL/GenBank/DDBJ whole genome shotgun (WGS) entry which is preliminary data.</text>
</comment>
<dbReference type="InterPro" id="IPR023606">
    <property type="entry name" value="CoA-Trfase_III_dom_1_sf"/>
</dbReference>
<dbReference type="SUPFAM" id="SSF89796">
    <property type="entry name" value="CoA-transferase family III (CaiB/BaiF)"/>
    <property type="match status" value="2"/>
</dbReference>
<dbReference type="EMBL" id="SSTI01000003">
    <property type="protein sequence ID" value="THG41010.1"/>
    <property type="molecule type" value="Genomic_DNA"/>
</dbReference>
<sequence>MTDLPLTGIRVLDAVPGVLGSAGRLLAELGAEVIRIEPGGGGADRRAGTMVGHISLDFVAANLGKRAVTIDLPRDQDRFLALAAGADILLEAQLPGLDHAALRHAAPQIIHVTLSDFGTLGPWKDWRASDAVLHALTGSLSRSGLPDRPPLLPPGRLTLETAATQMVVATLGALIRRLRTGEGDHLDMTLLEAAMQALDPGFGLNGSAQSGVPSWKQPRGRTDERYRYPILPCADGFVRLCVLAPRQWRSMFVWLGEPDEFAGPEWEKLMTRFRSTTLLPAITRFFADKTRAEIEEEAAGRGIPAAGLLTVEEAIATAQMTAREAFVPVEIAPGITLPFPNGTIEIDGERAGVSPAARDPLAGENTAFATARPRFDPPPAADYPLAGLRVLDMGIIVVGGEAGRLLADFGADVVKVENAAFPDGQRQSRDDDPVSLTFAAGHRNKRGLSIDLKAPEGRALFLGLVRQADVLLSNFKPGTLDALGLDAATLVEANPRLVSVDSSAFGPTGPWSRRLGYGPLVRASAGLSTQWTYPGEPDSFSDTVTVYPDHVAGRISAIGALALLIRRMRTGTGGMASVSQAEVMLGHKAVEIAAAAARAEGLTVSGDLAEDRLLPCAGEDEWCAVTLRDATDRRALHAIAGDEPEQWSRTQPSHDVMAQLQSVGLAAGMMVRVVDLPDLPVFRALGTFRTAHHPLLPDPFIVEGALTRFDRVPPPDQRPAPRIGEHSATVIKDWLGWSDDSVASLLARKIIEQAA</sequence>
<keyword evidence="3" id="KW-1185">Reference proteome</keyword>
<keyword evidence="1 2" id="KW-0808">Transferase</keyword>
<dbReference type="InterPro" id="IPR050509">
    <property type="entry name" value="CoA-transferase_III"/>
</dbReference>
<dbReference type="PANTHER" id="PTHR48228:SF6">
    <property type="entry name" value="L-CARNITINE COA-TRANSFERASE"/>
    <property type="match status" value="1"/>
</dbReference>
<proteinExistence type="predicted"/>
<organism evidence="2 3">
    <name type="scientific">Sphingomonas olei</name>
    <dbReference type="NCBI Taxonomy" id="1886787"/>
    <lineage>
        <taxon>Bacteria</taxon>
        <taxon>Pseudomonadati</taxon>
        <taxon>Pseudomonadota</taxon>
        <taxon>Alphaproteobacteria</taxon>
        <taxon>Sphingomonadales</taxon>
        <taxon>Sphingomonadaceae</taxon>
        <taxon>Sphingomonas</taxon>
    </lineage>
</organism>